<evidence type="ECO:0000313" key="2">
    <source>
        <dbReference type="EMBL" id="HJD44873.1"/>
    </source>
</evidence>
<sequence>MASRPLIFGVVGRSGSGKTTLIEAMVQYLAEQGLEVAVIKHSHHRLSFEPAHKDSARFRSAGAREVIIGSPYGYAVFHTPAEPQDPTLDDLLVRLPQGLDLVLVEGYRAADIPRLEVHRPASGLPPLYPEALPGLIAIASDAAIGDAPAPVLDLNQPQAIAQYIVQQHPGLAAKAVTLLNQKD</sequence>
<gene>
    <name evidence="2" type="primary">mobB</name>
    <name evidence="2" type="ORF">H9906_07595</name>
</gene>
<dbReference type="PANTHER" id="PTHR40072:SF1">
    <property type="entry name" value="MOLYBDOPTERIN-GUANINE DINUCLEOTIDE BIOSYNTHESIS ADAPTER PROTEIN"/>
    <property type="match status" value="1"/>
</dbReference>
<dbReference type="CDD" id="cd03116">
    <property type="entry name" value="MobB"/>
    <property type="match status" value="1"/>
</dbReference>
<dbReference type="InterPro" id="IPR004435">
    <property type="entry name" value="MobB_dom"/>
</dbReference>
<evidence type="ECO:0000259" key="1">
    <source>
        <dbReference type="Pfam" id="PF03205"/>
    </source>
</evidence>
<organism evidence="2 3">
    <name type="scientific">Candidatus Paenalcaligenes intestinipullorum</name>
    <dbReference type="NCBI Taxonomy" id="2838718"/>
    <lineage>
        <taxon>Bacteria</taxon>
        <taxon>Pseudomonadati</taxon>
        <taxon>Pseudomonadota</taxon>
        <taxon>Betaproteobacteria</taxon>
        <taxon>Burkholderiales</taxon>
        <taxon>Alcaligenaceae</taxon>
        <taxon>Paenalcaligenes</taxon>
    </lineage>
</organism>
<evidence type="ECO:0000313" key="3">
    <source>
        <dbReference type="Proteomes" id="UP000823889"/>
    </source>
</evidence>
<dbReference type="InterPro" id="IPR052539">
    <property type="entry name" value="MGD_biosynthesis_adapter"/>
</dbReference>
<dbReference type="AlphaFoldDB" id="A0A9D2RKK5"/>
<dbReference type="InterPro" id="IPR027417">
    <property type="entry name" value="P-loop_NTPase"/>
</dbReference>
<name>A0A9D2RKK5_9BURK</name>
<dbReference type="SUPFAM" id="SSF52540">
    <property type="entry name" value="P-loop containing nucleoside triphosphate hydrolases"/>
    <property type="match status" value="1"/>
</dbReference>
<dbReference type="EMBL" id="DWUQ01000156">
    <property type="protein sequence ID" value="HJD44873.1"/>
    <property type="molecule type" value="Genomic_DNA"/>
</dbReference>
<comment type="caution">
    <text evidence="2">The sequence shown here is derived from an EMBL/GenBank/DDBJ whole genome shotgun (WGS) entry which is preliminary data.</text>
</comment>
<accession>A0A9D2RKK5</accession>
<dbReference type="PANTHER" id="PTHR40072">
    <property type="entry name" value="MOLYBDOPTERIN-GUANINE DINUCLEOTIDE BIOSYNTHESIS ADAPTER PROTEIN-RELATED"/>
    <property type="match status" value="1"/>
</dbReference>
<dbReference type="Proteomes" id="UP000823889">
    <property type="component" value="Unassembled WGS sequence"/>
</dbReference>
<dbReference type="Gene3D" id="3.40.50.300">
    <property type="entry name" value="P-loop containing nucleotide triphosphate hydrolases"/>
    <property type="match status" value="1"/>
</dbReference>
<proteinExistence type="predicted"/>
<reference evidence="2" key="1">
    <citation type="journal article" date="2021" name="PeerJ">
        <title>Extensive microbial diversity within the chicken gut microbiome revealed by metagenomics and culture.</title>
        <authorList>
            <person name="Gilroy R."/>
            <person name="Ravi A."/>
            <person name="Getino M."/>
            <person name="Pursley I."/>
            <person name="Horton D.L."/>
            <person name="Alikhan N.F."/>
            <person name="Baker D."/>
            <person name="Gharbi K."/>
            <person name="Hall N."/>
            <person name="Watson M."/>
            <person name="Adriaenssens E.M."/>
            <person name="Foster-Nyarko E."/>
            <person name="Jarju S."/>
            <person name="Secka A."/>
            <person name="Antonio M."/>
            <person name="Oren A."/>
            <person name="Chaudhuri R.R."/>
            <person name="La Ragione R."/>
            <person name="Hildebrand F."/>
            <person name="Pallen M.J."/>
        </authorList>
    </citation>
    <scope>NUCLEOTIDE SEQUENCE</scope>
    <source>
        <strain evidence="2">9264</strain>
    </source>
</reference>
<dbReference type="GO" id="GO:0006777">
    <property type="term" value="P:Mo-molybdopterin cofactor biosynthetic process"/>
    <property type="evidence" value="ECO:0007669"/>
    <property type="project" value="InterPro"/>
</dbReference>
<feature type="domain" description="Molybdopterin-guanine dinucleotide biosynthesis protein B (MobB)" evidence="1">
    <location>
        <begin position="7"/>
        <end position="141"/>
    </location>
</feature>
<dbReference type="NCBIfam" id="TIGR00176">
    <property type="entry name" value="mobB"/>
    <property type="match status" value="1"/>
</dbReference>
<protein>
    <submittedName>
        <fullName evidence="2">Molybdopterin-guanine dinucleotide biosynthesis protein B</fullName>
    </submittedName>
</protein>
<reference evidence="2" key="2">
    <citation type="submission" date="2021-04" db="EMBL/GenBank/DDBJ databases">
        <authorList>
            <person name="Gilroy R."/>
        </authorList>
    </citation>
    <scope>NUCLEOTIDE SEQUENCE</scope>
    <source>
        <strain evidence="2">9264</strain>
    </source>
</reference>
<dbReference type="GO" id="GO:0005525">
    <property type="term" value="F:GTP binding"/>
    <property type="evidence" value="ECO:0007669"/>
    <property type="project" value="InterPro"/>
</dbReference>
<dbReference type="Pfam" id="PF03205">
    <property type="entry name" value="MobB"/>
    <property type="match status" value="1"/>
</dbReference>